<dbReference type="PANTHER" id="PTHR11610:SF173">
    <property type="entry name" value="LIPASE DOMAIN-CONTAINING PROTEIN-RELATED"/>
    <property type="match status" value="1"/>
</dbReference>
<evidence type="ECO:0000313" key="7">
    <source>
        <dbReference type="EMBL" id="KAK7100246.1"/>
    </source>
</evidence>
<comment type="caution">
    <text evidence="7">The sequence shown here is derived from an EMBL/GenBank/DDBJ whole genome shotgun (WGS) entry which is preliminary data.</text>
</comment>
<dbReference type="SUPFAM" id="SSF53474">
    <property type="entry name" value="alpha/beta-Hydrolases"/>
    <property type="match status" value="1"/>
</dbReference>
<evidence type="ECO:0000256" key="1">
    <source>
        <dbReference type="ARBA" id="ARBA00004613"/>
    </source>
</evidence>
<protein>
    <recommendedName>
        <fullName evidence="6">Lipase domain-containing protein</fullName>
    </recommendedName>
</protein>
<comment type="similarity">
    <text evidence="2 4">Belongs to the AB hydrolase superfamily. Lipase family.</text>
</comment>
<sequence>MAIVFGLLVIFGSSCIAQERAKEVNYPQVCYEPWGCFSMAPPFINTGHLPQSPQGLGVRFSLLTRGSGRRLLDLSWPAERYRGVFNVTMDTRVILHGYLDSGDRPWVQDMSFKLLEKAEQNVLIVDWARGAASINYFQVAANTRLVARMLTAMLRKFMQIGAPASSFHLIGVSLGAHIAGYVGSSIPGLGRITGLDPAGPAFESTAAPVRLDPSDAVFVDVIHTNALPIVEMGLGFEKPCGTVDFYPNGGRYQPGCPNSIFSRILGLLQGTQWIKIMSCNHLRALHVFTDSITTPCPLQATPSYFPAVMHSNSRHVTQPCDGCVTMGYDVNLNASGVFYVRTSGQAPFCAV</sequence>
<evidence type="ECO:0000313" key="8">
    <source>
        <dbReference type="Proteomes" id="UP001374579"/>
    </source>
</evidence>
<dbReference type="InterPro" id="IPR029058">
    <property type="entry name" value="AB_hydrolase_fold"/>
</dbReference>
<evidence type="ECO:0000256" key="4">
    <source>
        <dbReference type="RuleBase" id="RU004262"/>
    </source>
</evidence>
<name>A0AAN9G9G8_9CAEN</name>
<reference evidence="7 8" key="1">
    <citation type="submission" date="2024-02" db="EMBL/GenBank/DDBJ databases">
        <title>Chromosome-scale genome assembly of the rough periwinkle Littorina saxatilis.</title>
        <authorList>
            <person name="De Jode A."/>
            <person name="Faria R."/>
            <person name="Formenti G."/>
            <person name="Sims Y."/>
            <person name="Smith T.P."/>
            <person name="Tracey A."/>
            <person name="Wood J.M.D."/>
            <person name="Zagrodzka Z.B."/>
            <person name="Johannesson K."/>
            <person name="Butlin R.K."/>
            <person name="Leder E.H."/>
        </authorList>
    </citation>
    <scope>NUCLEOTIDE SEQUENCE [LARGE SCALE GENOMIC DNA]</scope>
    <source>
        <strain evidence="7">Snail1</strain>
        <tissue evidence="7">Muscle</tissue>
    </source>
</reference>
<keyword evidence="3" id="KW-0964">Secreted</keyword>
<accession>A0AAN9G9G8</accession>
<feature type="signal peptide" evidence="5">
    <location>
        <begin position="1"/>
        <end position="17"/>
    </location>
</feature>
<keyword evidence="5" id="KW-0732">Signal</keyword>
<dbReference type="AlphaFoldDB" id="A0AAN9G9G8"/>
<evidence type="ECO:0000259" key="6">
    <source>
        <dbReference type="Pfam" id="PF00151"/>
    </source>
</evidence>
<evidence type="ECO:0000256" key="2">
    <source>
        <dbReference type="ARBA" id="ARBA00010701"/>
    </source>
</evidence>
<dbReference type="InterPro" id="IPR013818">
    <property type="entry name" value="Lipase"/>
</dbReference>
<gene>
    <name evidence="7" type="ORF">V1264_023231</name>
</gene>
<dbReference type="GO" id="GO:0016042">
    <property type="term" value="P:lipid catabolic process"/>
    <property type="evidence" value="ECO:0007669"/>
    <property type="project" value="TreeGrafter"/>
</dbReference>
<dbReference type="PRINTS" id="PR00821">
    <property type="entry name" value="TAGLIPASE"/>
</dbReference>
<dbReference type="CDD" id="cd00707">
    <property type="entry name" value="Pancreat_lipase_like"/>
    <property type="match status" value="1"/>
</dbReference>
<organism evidence="7 8">
    <name type="scientific">Littorina saxatilis</name>
    <dbReference type="NCBI Taxonomy" id="31220"/>
    <lineage>
        <taxon>Eukaryota</taxon>
        <taxon>Metazoa</taxon>
        <taxon>Spiralia</taxon>
        <taxon>Lophotrochozoa</taxon>
        <taxon>Mollusca</taxon>
        <taxon>Gastropoda</taxon>
        <taxon>Caenogastropoda</taxon>
        <taxon>Littorinimorpha</taxon>
        <taxon>Littorinoidea</taxon>
        <taxon>Littorinidae</taxon>
        <taxon>Littorina</taxon>
    </lineage>
</organism>
<dbReference type="EMBL" id="JBAMIC010000011">
    <property type="protein sequence ID" value="KAK7100246.1"/>
    <property type="molecule type" value="Genomic_DNA"/>
</dbReference>
<dbReference type="GO" id="GO:0005615">
    <property type="term" value="C:extracellular space"/>
    <property type="evidence" value="ECO:0007669"/>
    <property type="project" value="TreeGrafter"/>
</dbReference>
<dbReference type="GO" id="GO:0016298">
    <property type="term" value="F:lipase activity"/>
    <property type="evidence" value="ECO:0007669"/>
    <property type="project" value="InterPro"/>
</dbReference>
<dbReference type="InterPro" id="IPR000734">
    <property type="entry name" value="TAG_lipase"/>
</dbReference>
<dbReference type="Pfam" id="PF00151">
    <property type="entry name" value="Lipase"/>
    <property type="match status" value="1"/>
</dbReference>
<keyword evidence="8" id="KW-1185">Reference proteome</keyword>
<feature type="domain" description="Lipase" evidence="6">
    <location>
        <begin position="28"/>
        <end position="348"/>
    </location>
</feature>
<proteinExistence type="inferred from homology"/>
<evidence type="ECO:0000256" key="5">
    <source>
        <dbReference type="SAM" id="SignalP"/>
    </source>
</evidence>
<feature type="chain" id="PRO_5043017961" description="Lipase domain-containing protein" evidence="5">
    <location>
        <begin position="18"/>
        <end position="351"/>
    </location>
</feature>
<dbReference type="Proteomes" id="UP001374579">
    <property type="component" value="Unassembled WGS sequence"/>
</dbReference>
<evidence type="ECO:0000256" key="3">
    <source>
        <dbReference type="ARBA" id="ARBA00022525"/>
    </source>
</evidence>
<dbReference type="PANTHER" id="PTHR11610">
    <property type="entry name" value="LIPASE"/>
    <property type="match status" value="1"/>
</dbReference>
<dbReference type="InterPro" id="IPR033906">
    <property type="entry name" value="Lipase_N"/>
</dbReference>
<comment type="subcellular location">
    <subcellularLocation>
        <location evidence="1">Secreted</location>
    </subcellularLocation>
</comment>
<dbReference type="Gene3D" id="3.40.50.1820">
    <property type="entry name" value="alpha/beta hydrolase"/>
    <property type="match status" value="1"/>
</dbReference>